<dbReference type="InterPro" id="IPR058634">
    <property type="entry name" value="AaeA-lik-b-barrel"/>
</dbReference>
<dbReference type="SUPFAM" id="SSF111369">
    <property type="entry name" value="HlyD-like secretion proteins"/>
    <property type="match status" value="1"/>
</dbReference>
<dbReference type="Gene3D" id="2.40.50.100">
    <property type="match status" value="1"/>
</dbReference>
<dbReference type="Pfam" id="PF25917">
    <property type="entry name" value="BSH_RND"/>
    <property type="match status" value="1"/>
</dbReference>
<sequence>MKNKKAIITVLALMILTLAGVTGYYWYASVHYVSTEDAKVDGDIYKAGPQIAGEILEVKVEEGDTVRAGEIIARLDDTSLPSGASTDLTLVKSPVSGLVIKKLAHAGEIGAPGQPVAMVVQPDALYITANIEETDLQKVRVGQTVDVTLDNIPGEKFAGRVDFIGEATLSTFSLLAQANSGGNFTKVVQRVPVRIQLADVDPSQLVYGTNAVVRIHVK</sequence>
<dbReference type="GO" id="GO:0016020">
    <property type="term" value="C:membrane"/>
    <property type="evidence" value="ECO:0007669"/>
    <property type="project" value="UniProtKB-SubCell"/>
</dbReference>
<evidence type="ECO:0000256" key="3">
    <source>
        <dbReference type="ARBA" id="ARBA00022692"/>
    </source>
</evidence>
<dbReference type="InterPro" id="IPR050739">
    <property type="entry name" value="MFP"/>
</dbReference>
<dbReference type="AlphaFoldDB" id="A0A1I6E9E5"/>
<keyword evidence="9" id="KW-1185">Reference proteome</keyword>
<dbReference type="STRING" id="39060.SAMN05660706_1309"/>
<gene>
    <name evidence="8" type="ORF">SAMN05660706_1309</name>
</gene>
<organism evidence="8 9">
    <name type="scientific">Desulfoscipio geothermicus DSM 3669</name>
    <dbReference type="NCBI Taxonomy" id="1121426"/>
    <lineage>
        <taxon>Bacteria</taxon>
        <taxon>Bacillati</taxon>
        <taxon>Bacillota</taxon>
        <taxon>Clostridia</taxon>
        <taxon>Eubacteriales</taxon>
        <taxon>Desulfallaceae</taxon>
        <taxon>Desulfoscipio</taxon>
    </lineage>
</organism>
<evidence type="ECO:0000256" key="2">
    <source>
        <dbReference type="ARBA" id="ARBA00009477"/>
    </source>
</evidence>
<protein>
    <submittedName>
        <fullName evidence="8">Biotin-lipoyl like</fullName>
    </submittedName>
</protein>
<dbReference type="Gene3D" id="2.40.30.170">
    <property type="match status" value="1"/>
</dbReference>
<dbReference type="PANTHER" id="PTHR30386:SF26">
    <property type="entry name" value="TRANSPORT PROTEIN COMB"/>
    <property type="match status" value="1"/>
</dbReference>
<dbReference type="EMBL" id="FOYM01000030">
    <property type="protein sequence ID" value="SFR14118.1"/>
    <property type="molecule type" value="Genomic_DNA"/>
</dbReference>
<evidence type="ECO:0000259" key="7">
    <source>
        <dbReference type="Pfam" id="PF25963"/>
    </source>
</evidence>
<evidence type="ECO:0000313" key="8">
    <source>
        <dbReference type="EMBL" id="SFR14118.1"/>
    </source>
</evidence>
<evidence type="ECO:0000256" key="5">
    <source>
        <dbReference type="ARBA" id="ARBA00023136"/>
    </source>
</evidence>
<dbReference type="RefSeq" id="WP_092486325.1">
    <property type="nucleotide sequence ID" value="NZ_FOYM01000030.1"/>
</dbReference>
<accession>A0A1I6E9E5</accession>
<dbReference type="OrthoDB" id="9811754at2"/>
<comment type="subcellular location">
    <subcellularLocation>
        <location evidence="1">Membrane</location>
        <topology evidence="1">Single-pass membrane protein</topology>
    </subcellularLocation>
</comment>
<dbReference type="InterPro" id="IPR058625">
    <property type="entry name" value="MdtA-like_BSH"/>
</dbReference>
<evidence type="ECO:0000256" key="1">
    <source>
        <dbReference type="ARBA" id="ARBA00004167"/>
    </source>
</evidence>
<keyword evidence="4" id="KW-1133">Transmembrane helix</keyword>
<dbReference type="Pfam" id="PF25963">
    <property type="entry name" value="Beta-barrel_AAEA"/>
    <property type="match status" value="1"/>
</dbReference>
<proteinExistence type="inferred from homology"/>
<reference evidence="9" key="1">
    <citation type="submission" date="2016-10" db="EMBL/GenBank/DDBJ databases">
        <authorList>
            <person name="Varghese N."/>
            <person name="Submissions S."/>
        </authorList>
    </citation>
    <scope>NUCLEOTIDE SEQUENCE [LARGE SCALE GENOMIC DNA]</scope>
    <source>
        <strain evidence="9">DSM 3669</strain>
    </source>
</reference>
<dbReference type="Proteomes" id="UP000199584">
    <property type="component" value="Unassembled WGS sequence"/>
</dbReference>
<feature type="domain" description="p-hydroxybenzoic acid efflux pump subunit AaeA-like beta-barrel" evidence="7">
    <location>
        <begin position="125"/>
        <end position="216"/>
    </location>
</feature>
<dbReference type="PANTHER" id="PTHR30386">
    <property type="entry name" value="MEMBRANE FUSION SUBUNIT OF EMRAB-TOLC MULTIDRUG EFFLUX PUMP"/>
    <property type="match status" value="1"/>
</dbReference>
<evidence type="ECO:0000313" key="9">
    <source>
        <dbReference type="Proteomes" id="UP000199584"/>
    </source>
</evidence>
<evidence type="ECO:0000256" key="4">
    <source>
        <dbReference type="ARBA" id="ARBA00022989"/>
    </source>
</evidence>
<feature type="domain" description="Multidrug resistance protein MdtA-like barrel-sandwich hybrid" evidence="6">
    <location>
        <begin position="48"/>
        <end position="120"/>
    </location>
</feature>
<comment type="similarity">
    <text evidence="2">Belongs to the membrane fusion protein (MFP) (TC 8.A.1) family.</text>
</comment>
<evidence type="ECO:0000259" key="6">
    <source>
        <dbReference type="Pfam" id="PF25917"/>
    </source>
</evidence>
<keyword evidence="3" id="KW-0812">Transmembrane</keyword>
<keyword evidence="5" id="KW-0472">Membrane</keyword>
<dbReference type="GO" id="GO:0055085">
    <property type="term" value="P:transmembrane transport"/>
    <property type="evidence" value="ECO:0007669"/>
    <property type="project" value="InterPro"/>
</dbReference>
<name>A0A1I6E9E5_9FIRM</name>